<dbReference type="EC" id="1.-.-.-" evidence="7"/>
<name>A0ABQ9E6Z4_TEGGR</name>
<evidence type="ECO:0000256" key="2">
    <source>
        <dbReference type="ARBA" id="ARBA00022630"/>
    </source>
</evidence>
<keyword evidence="4 6" id="KW-0521">NADP</keyword>
<evidence type="ECO:0000313" key="8">
    <source>
        <dbReference type="EMBL" id="KAJ8300920.1"/>
    </source>
</evidence>
<evidence type="ECO:0000256" key="3">
    <source>
        <dbReference type="ARBA" id="ARBA00022827"/>
    </source>
</evidence>
<dbReference type="InterPro" id="IPR000960">
    <property type="entry name" value="Flavin_mOase"/>
</dbReference>
<evidence type="ECO:0000256" key="6">
    <source>
        <dbReference type="PIRNR" id="PIRNR000332"/>
    </source>
</evidence>
<keyword evidence="2 6" id="KW-0285">Flavoprotein</keyword>
<keyword evidence="6" id="KW-0472">Membrane</keyword>
<evidence type="ECO:0000256" key="1">
    <source>
        <dbReference type="ARBA" id="ARBA00009183"/>
    </source>
</evidence>
<comment type="subcellular location">
    <subcellularLocation>
        <location evidence="6">Endoplasmic reticulum membrane</location>
    </subcellularLocation>
</comment>
<proteinExistence type="inferred from homology"/>
<dbReference type="InterPro" id="IPR050346">
    <property type="entry name" value="FMO-like"/>
</dbReference>
<keyword evidence="9" id="KW-1185">Reference proteome</keyword>
<dbReference type="Pfam" id="PF00743">
    <property type="entry name" value="FMO-like"/>
    <property type="match status" value="1"/>
</dbReference>
<keyword evidence="6" id="KW-0256">Endoplasmic reticulum</keyword>
<evidence type="ECO:0000256" key="7">
    <source>
        <dbReference type="RuleBase" id="RU361177"/>
    </source>
</evidence>
<comment type="cofactor">
    <cofactor evidence="6 7">
        <name>FAD</name>
        <dbReference type="ChEBI" id="CHEBI:57692"/>
    </cofactor>
</comment>
<accession>A0ABQ9E6Z4</accession>
<dbReference type="InterPro" id="IPR036188">
    <property type="entry name" value="FAD/NAD-bd_sf"/>
</dbReference>
<dbReference type="InterPro" id="IPR020946">
    <property type="entry name" value="Flavin_mOase-like"/>
</dbReference>
<evidence type="ECO:0000313" key="9">
    <source>
        <dbReference type="Proteomes" id="UP001217089"/>
    </source>
</evidence>
<protein>
    <recommendedName>
        <fullName evidence="7">Flavin-containing monooxygenase</fullName>
        <ecNumber evidence="7">1.-.-.-</ecNumber>
    </recommendedName>
</protein>
<gene>
    <name evidence="8" type="ORF">KUTeg_022439</name>
</gene>
<comment type="caution">
    <text evidence="8">The sequence shown here is derived from an EMBL/GenBank/DDBJ whole genome shotgun (WGS) entry which is preliminary data.</text>
</comment>
<dbReference type="PRINTS" id="PR00370">
    <property type="entry name" value="FMOXYGENASE"/>
</dbReference>
<dbReference type="Gene3D" id="3.50.50.60">
    <property type="entry name" value="FAD/NAD(P)-binding domain"/>
    <property type="match status" value="3"/>
</dbReference>
<dbReference type="SUPFAM" id="SSF51905">
    <property type="entry name" value="FAD/NAD(P)-binding domain"/>
    <property type="match status" value="3"/>
</dbReference>
<evidence type="ECO:0000256" key="4">
    <source>
        <dbReference type="ARBA" id="ARBA00022857"/>
    </source>
</evidence>
<keyword evidence="3 6" id="KW-0274">FAD</keyword>
<keyword evidence="6 7" id="KW-0503">Monooxygenase</keyword>
<dbReference type="PIRSF" id="PIRSF000332">
    <property type="entry name" value="FMO"/>
    <property type="match status" value="1"/>
</dbReference>
<sequence>MTSMLGVVLQSQGARGKVRCVALQSKGHATTNCYIIMKTVAVIGAGASGLTAIKSCLEEGLKPTCFERSDYIGGLWHYTETIEEDQSCVMKSTVTNTSKEMMCFSDFPMPDQYPVFMYCDKVERYLNLYSDAFDLKKYIQHQTEVINILQTKDYPQTGQWKVKVRQKVTGVVTDHVFDAVMICIGHHAQKRVPDFSRYIRGKVIHTHEYKIVQDFAGKRVLVVGIGNSGGDVAVDAAHVASQVFISTRRGRWVVPRLVEKGYPIDMSTSTRFNIFMFNMLPGLGKSLATKRFNNKIDHKLYSLQPKHGFVAHQVTINDYLHNLLACGAIILKPKIKTFTRTGVIYDDETVENIDAVIMATGYNFNYPFIDDELLKADLSKVNLYKMIFPPGEERHTLSVIGCIQATGAVLPLSEIQARLVTKVIKGEVTLPSKDEMCKWLDNRKQTITETHAESENNSIQVHYIPYLDEIAEMHGSKPDLGKQRRKENTIVNNGVHQRITLYQTMFYGNCFFGPCTAYQFRLTGPGKWSGAKDAINSQWKRTFASLRTRETGVKQGTGLQGYLLPFKDIR</sequence>
<dbReference type="Proteomes" id="UP001217089">
    <property type="component" value="Unassembled WGS sequence"/>
</dbReference>
<reference evidence="8 9" key="1">
    <citation type="submission" date="2022-12" db="EMBL/GenBank/DDBJ databases">
        <title>Chromosome-level genome of Tegillarca granosa.</title>
        <authorList>
            <person name="Kim J."/>
        </authorList>
    </citation>
    <scope>NUCLEOTIDE SEQUENCE [LARGE SCALE GENOMIC DNA]</scope>
    <source>
        <strain evidence="8">Teg-2019</strain>
        <tissue evidence="8">Adductor muscle</tissue>
    </source>
</reference>
<organism evidence="8 9">
    <name type="scientific">Tegillarca granosa</name>
    <name type="common">Malaysian cockle</name>
    <name type="synonym">Anadara granosa</name>
    <dbReference type="NCBI Taxonomy" id="220873"/>
    <lineage>
        <taxon>Eukaryota</taxon>
        <taxon>Metazoa</taxon>
        <taxon>Spiralia</taxon>
        <taxon>Lophotrochozoa</taxon>
        <taxon>Mollusca</taxon>
        <taxon>Bivalvia</taxon>
        <taxon>Autobranchia</taxon>
        <taxon>Pteriomorphia</taxon>
        <taxon>Arcoida</taxon>
        <taxon>Arcoidea</taxon>
        <taxon>Arcidae</taxon>
        <taxon>Tegillarca</taxon>
    </lineage>
</organism>
<comment type="similarity">
    <text evidence="1 6 7">Belongs to the FMO family.</text>
</comment>
<evidence type="ECO:0000256" key="5">
    <source>
        <dbReference type="ARBA" id="ARBA00023002"/>
    </source>
</evidence>
<dbReference type="PANTHER" id="PTHR23023">
    <property type="entry name" value="DIMETHYLANILINE MONOOXYGENASE"/>
    <property type="match status" value="1"/>
</dbReference>
<keyword evidence="5 6" id="KW-0560">Oxidoreductase</keyword>
<dbReference type="EMBL" id="JARBDR010000919">
    <property type="protein sequence ID" value="KAJ8300920.1"/>
    <property type="molecule type" value="Genomic_DNA"/>
</dbReference>